<dbReference type="Gene3D" id="3.40.50.2300">
    <property type="match status" value="2"/>
</dbReference>
<dbReference type="KEGG" id="pmak:PMPD1_1136"/>
<dbReference type="InterPro" id="IPR046335">
    <property type="entry name" value="LacI/GalR-like_sensor"/>
</dbReference>
<dbReference type="GO" id="GO:0000976">
    <property type="term" value="F:transcription cis-regulatory region binding"/>
    <property type="evidence" value="ECO:0007669"/>
    <property type="project" value="TreeGrafter"/>
</dbReference>
<dbReference type="AlphaFoldDB" id="A0A6M8UB30"/>
<evidence type="ECO:0000313" key="6">
    <source>
        <dbReference type="Proteomes" id="UP000505325"/>
    </source>
</evidence>
<dbReference type="InterPro" id="IPR000843">
    <property type="entry name" value="HTH_LacI"/>
</dbReference>
<sequence length="339" mass="37320">MITMLDVAKKAGVSKATVSRVLAGTRYVKKSTQQRVYQAIEETGYRPNLLARNLATQKSQNIGLIVTNSLFNGPYFSELLFQTATMTENYGRQLILADGKYSADDERQAIQFLLDLRCDAIIIYPRFLNVDELAEIIDQHATPIMVVNRQLTRHQAHCVYACHQHNTVEAVEYLIANGHREIAFISGLPESPTAQSRLSGYQQALQQNGIACDAARIVQGAWSLESGFNATRELLARGVSFSALVASNDDMVIGAAKAFYQAGIAVPDQVSLLGFDDSKVTGYFVPPLTTVHVPVAEMIRHTLAQLVAMLEGEPVEPLPPFAGKLVVRDSVKPGPWFQR</sequence>
<dbReference type="InterPro" id="IPR028082">
    <property type="entry name" value="Peripla_BP_I"/>
</dbReference>
<keyword evidence="2" id="KW-0238">DNA-binding</keyword>
<name>A0A6M8UB30_9GAMM</name>
<dbReference type="Pfam" id="PF00356">
    <property type="entry name" value="LacI"/>
    <property type="match status" value="1"/>
</dbReference>
<accession>A0A6M8UB30</accession>
<dbReference type="Gene3D" id="1.10.260.40">
    <property type="entry name" value="lambda repressor-like DNA-binding domains"/>
    <property type="match status" value="1"/>
</dbReference>
<dbReference type="PROSITE" id="PS00356">
    <property type="entry name" value="HTH_LACI_1"/>
    <property type="match status" value="1"/>
</dbReference>
<dbReference type="CDD" id="cd01392">
    <property type="entry name" value="HTH_LacI"/>
    <property type="match status" value="1"/>
</dbReference>
<dbReference type="InterPro" id="IPR010982">
    <property type="entry name" value="Lambda_DNA-bd_dom_sf"/>
</dbReference>
<dbReference type="SUPFAM" id="SSF47413">
    <property type="entry name" value="lambda repressor-like DNA-binding domains"/>
    <property type="match status" value="1"/>
</dbReference>
<dbReference type="SMART" id="SM00354">
    <property type="entry name" value="HTH_LACI"/>
    <property type="match status" value="1"/>
</dbReference>
<keyword evidence="3" id="KW-0804">Transcription</keyword>
<evidence type="ECO:0000259" key="4">
    <source>
        <dbReference type="PROSITE" id="PS50932"/>
    </source>
</evidence>
<evidence type="ECO:0000256" key="1">
    <source>
        <dbReference type="ARBA" id="ARBA00023015"/>
    </source>
</evidence>
<dbReference type="PANTHER" id="PTHR30146">
    <property type="entry name" value="LACI-RELATED TRANSCRIPTIONAL REPRESSOR"/>
    <property type="match status" value="1"/>
</dbReference>
<protein>
    <submittedName>
        <fullName evidence="5">LacI family transcriptional regulator</fullName>
    </submittedName>
</protein>
<feature type="domain" description="HTH lacI-type" evidence="4">
    <location>
        <begin position="2"/>
        <end position="56"/>
    </location>
</feature>
<evidence type="ECO:0000313" key="5">
    <source>
        <dbReference type="EMBL" id="QKJ86101.1"/>
    </source>
</evidence>
<dbReference type="PROSITE" id="PS50932">
    <property type="entry name" value="HTH_LACI_2"/>
    <property type="match status" value="1"/>
</dbReference>
<proteinExistence type="predicted"/>
<dbReference type="Proteomes" id="UP000505325">
    <property type="component" value="Chromosome"/>
</dbReference>
<keyword evidence="6" id="KW-1185">Reference proteome</keyword>
<evidence type="ECO:0000256" key="3">
    <source>
        <dbReference type="ARBA" id="ARBA00023163"/>
    </source>
</evidence>
<reference evidence="5 6" key="1">
    <citation type="submission" date="2020-06" db="EMBL/GenBank/DDBJ databases">
        <title>Genome sequence of Paramixta manurensis strain PD-1.</title>
        <authorList>
            <person name="Lee C.W."/>
            <person name="Kim J."/>
        </authorList>
    </citation>
    <scope>NUCLEOTIDE SEQUENCE [LARGE SCALE GENOMIC DNA]</scope>
    <source>
        <strain evidence="5 6">PD-1</strain>
    </source>
</reference>
<gene>
    <name evidence="5" type="ORF">PMPD1_1136</name>
</gene>
<dbReference type="GO" id="GO:0003700">
    <property type="term" value="F:DNA-binding transcription factor activity"/>
    <property type="evidence" value="ECO:0007669"/>
    <property type="project" value="TreeGrafter"/>
</dbReference>
<dbReference type="SUPFAM" id="SSF53822">
    <property type="entry name" value="Periplasmic binding protein-like I"/>
    <property type="match status" value="1"/>
</dbReference>
<organism evidence="5 6">
    <name type="scientific">Paramixta manurensis</name>
    <dbReference type="NCBI Taxonomy" id="2740817"/>
    <lineage>
        <taxon>Bacteria</taxon>
        <taxon>Pseudomonadati</taxon>
        <taxon>Pseudomonadota</taxon>
        <taxon>Gammaproteobacteria</taxon>
        <taxon>Enterobacterales</taxon>
        <taxon>Erwiniaceae</taxon>
        <taxon>Paramixta</taxon>
    </lineage>
</organism>
<dbReference type="RefSeq" id="WP_173633139.1">
    <property type="nucleotide sequence ID" value="NZ_CP054212.1"/>
</dbReference>
<dbReference type="Pfam" id="PF13377">
    <property type="entry name" value="Peripla_BP_3"/>
    <property type="match status" value="1"/>
</dbReference>
<dbReference type="EMBL" id="CP054212">
    <property type="protein sequence ID" value="QKJ86101.1"/>
    <property type="molecule type" value="Genomic_DNA"/>
</dbReference>
<dbReference type="CDD" id="cd06270">
    <property type="entry name" value="PBP1_GalS-like"/>
    <property type="match status" value="1"/>
</dbReference>
<keyword evidence="1" id="KW-0805">Transcription regulation</keyword>
<evidence type="ECO:0000256" key="2">
    <source>
        <dbReference type="ARBA" id="ARBA00023125"/>
    </source>
</evidence>
<dbReference type="PANTHER" id="PTHR30146:SF67">
    <property type="entry name" value="HTH-TYPE TRANSCRIPTIONAL REGULATOR ASCG"/>
    <property type="match status" value="1"/>
</dbReference>